<feature type="region of interest" description="Disordered" evidence="1">
    <location>
        <begin position="1"/>
        <end position="71"/>
    </location>
</feature>
<feature type="compositionally biased region" description="Polar residues" evidence="1">
    <location>
        <begin position="16"/>
        <end position="25"/>
    </location>
</feature>
<dbReference type="EMBL" id="JACTNZ010000005">
    <property type="protein sequence ID" value="KAG5548407.1"/>
    <property type="molecule type" value="Genomic_DNA"/>
</dbReference>
<comment type="caution">
    <text evidence="2">The sequence shown here is derived from an EMBL/GenBank/DDBJ whole genome shotgun (WGS) entry which is preliminary data.</text>
</comment>
<sequence>MDDDHHHLQQPDKSIPNPSFTASDHSSLDFSPSLPNPPLPKSTTPCSPSQPPPAPPTEALTKPLNPTQDLVTFNPTYDQLWAPINGPSHPYAKDGLTQGMRNHKLGFVKYVKKEDEKRGDREEGVFASTTDDEFGSDQVFFFFPLKNFRVLLNIFFLKRIPNLN</sequence>
<gene>
    <name evidence="2" type="ORF">RHGRI_013933</name>
</gene>
<feature type="compositionally biased region" description="Basic and acidic residues" evidence="1">
    <location>
        <begin position="1"/>
        <end position="10"/>
    </location>
</feature>
<evidence type="ECO:0000313" key="2">
    <source>
        <dbReference type="EMBL" id="KAG5548407.1"/>
    </source>
</evidence>
<evidence type="ECO:0000313" key="3">
    <source>
        <dbReference type="Proteomes" id="UP000823749"/>
    </source>
</evidence>
<protein>
    <submittedName>
        <fullName evidence="2">Uncharacterized protein</fullName>
    </submittedName>
</protein>
<organism evidence="2 3">
    <name type="scientific">Rhododendron griersonianum</name>
    <dbReference type="NCBI Taxonomy" id="479676"/>
    <lineage>
        <taxon>Eukaryota</taxon>
        <taxon>Viridiplantae</taxon>
        <taxon>Streptophyta</taxon>
        <taxon>Embryophyta</taxon>
        <taxon>Tracheophyta</taxon>
        <taxon>Spermatophyta</taxon>
        <taxon>Magnoliopsida</taxon>
        <taxon>eudicotyledons</taxon>
        <taxon>Gunneridae</taxon>
        <taxon>Pentapetalae</taxon>
        <taxon>asterids</taxon>
        <taxon>Ericales</taxon>
        <taxon>Ericaceae</taxon>
        <taxon>Ericoideae</taxon>
        <taxon>Rhodoreae</taxon>
        <taxon>Rhododendron</taxon>
    </lineage>
</organism>
<evidence type="ECO:0000256" key="1">
    <source>
        <dbReference type="SAM" id="MobiDB-lite"/>
    </source>
</evidence>
<keyword evidence="3" id="KW-1185">Reference proteome</keyword>
<reference evidence="2" key="1">
    <citation type="submission" date="2020-08" db="EMBL/GenBank/DDBJ databases">
        <title>Plant Genome Project.</title>
        <authorList>
            <person name="Zhang R.-G."/>
        </authorList>
    </citation>
    <scope>NUCLEOTIDE SEQUENCE</scope>
    <source>
        <strain evidence="2">WSP0</strain>
        <tissue evidence="2">Leaf</tissue>
    </source>
</reference>
<dbReference type="AlphaFoldDB" id="A0AAV6K7F5"/>
<dbReference type="Proteomes" id="UP000823749">
    <property type="component" value="Chromosome 5"/>
</dbReference>
<proteinExistence type="predicted"/>
<accession>A0AAV6K7F5</accession>
<name>A0AAV6K7F5_9ERIC</name>